<dbReference type="InterPro" id="IPR049485">
    <property type="entry name" value="eIF4G1-like_eIF4E-bd"/>
</dbReference>
<protein>
    <recommendedName>
        <fullName evidence="5">MI domain-containing protein</fullName>
    </recommendedName>
</protein>
<evidence type="ECO:0000313" key="6">
    <source>
        <dbReference type="EMBL" id="KAK7476089.1"/>
    </source>
</evidence>
<evidence type="ECO:0000256" key="1">
    <source>
        <dbReference type="ARBA" id="ARBA00005775"/>
    </source>
</evidence>
<evidence type="ECO:0000256" key="2">
    <source>
        <dbReference type="ARBA" id="ARBA00022540"/>
    </source>
</evidence>
<evidence type="ECO:0000259" key="5">
    <source>
        <dbReference type="PROSITE" id="PS51366"/>
    </source>
</evidence>
<reference evidence="6 7" key="1">
    <citation type="journal article" date="2023" name="Sci. Data">
        <title>Genome assembly of the Korean intertidal mud-creeper Batillaria attramentaria.</title>
        <authorList>
            <person name="Patra A.K."/>
            <person name="Ho P.T."/>
            <person name="Jun S."/>
            <person name="Lee S.J."/>
            <person name="Kim Y."/>
            <person name="Won Y.J."/>
        </authorList>
    </citation>
    <scope>NUCLEOTIDE SEQUENCE [LARGE SCALE GENOMIC DNA]</scope>
    <source>
        <strain evidence="6">Wonlab-2016</strain>
    </source>
</reference>
<evidence type="ECO:0000256" key="4">
    <source>
        <dbReference type="SAM" id="MobiDB-lite"/>
    </source>
</evidence>
<dbReference type="PANTHER" id="PTHR23253:SF78">
    <property type="entry name" value="EUKARYOTIC TRANSLATION INITIATION FACTOR 4G1, ISOFORM B-RELATED"/>
    <property type="match status" value="1"/>
</dbReference>
<dbReference type="InterPro" id="IPR016024">
    <property type="entry name" value="ARM-type_fold"/>
</dbReference>
<comment type="similarity">
    <text evidence="1">Belongs to the eukaryotic initiation factor 4G family.</text>
</comment>
<dbReference type="InterPro" id="IPR003891">
    <property type="entry name" value="Initiation_fac_eIF4g_MI"/>
</dbReference>
<comment type="caution">
    <text evidence="6">The sequence shown here is derived from an EMBL/GenBank/DDBJ whole genome shotgun (WGS) entry which is preliminary data.</text>
</comment>
<dbReference type="SMART" id="SM00544">
    <property type="entry name" value="MA3"/>
    <property type="match status" value="1"/>
</dbReference>
<dbReference type="PROSITE" id="PS51366">
    <property type="entry name" value="MI"/>
    <property type="match status" value="1"/>
</dbReference>
<keyword evidence="3" id="KW-0648">Protein biosynthesis</keyword>
<name>A0ABD0JM80_9CAEN</name>
<feature type="compositionally biased region" description="Polar residues" evidence="4">
    <location>
        <begin position="440"/>
        <end position="451"/>
    </location>
</feature>
<dbReference type="Pfam" id="PF02847">
    <property type="entry name" value="MA3"/>
    <property type="match status" value="1"/>
</dbReference>
<dbReference type="SUPFAM" id="SSF48371">
    <property type="entry name" value="ARM repeat"/>
    <property type="match status" value="3"/>
</dbReference>
<sequence>MRRSRHQKQDGLLPTPEVKVSPEPSEEHVNGVAEEDTEEAAADEEKGAAGGKKSDMNGLSLKYTYKEDQWSPLNPEGKRQYDRDFLLQLQTDPGSNQRPTNLPDLPDIILDRPIAMKIPLANLNKAFPDFTPGFFVKATQGRSGGQSSMSKRNSQQGRRGGAGPGGAGEPRVIHGITLNRDIQLHKSENAYKIGVVANENMAKEEIENEKLYRQFKAILNKLTPQKFSTLVQQALSLEINTEERIRKVTDLIFEKALSEPNFAVAYANMCKSLLSLPKVPSDSDPSNYVQFRAILLTKCQKEFESDAHTELDLEARMKEANATPDQRESTSLRFNHFGSDYIITKMASSPVVTYQPPSQSPGLSEEEGDDENMAASDLHHLALADCTPDSWEESGSNPNDATVLSQSAVTPFPSLPPATTLHPPPSPCSGTPSPPVSSPTLRTDSNRTPTRPTGIVRQAEDTDTSVTSHAIGSGIKDAVPAHLDWSAERANTDPPPVMSYSSRGDSGVTVVASAEINGVKDFPTASPAEASGQLITSPSPAPPSNGLRDDVMPVSSGIPPEAITTAASNNNGVDARKSGPLAVQHVAAGHINLLMLRAHIAIGGLQEDLRAMKREMRDTKSQLATKQVLDITPAAPPATVPAEYMPPTLPPPPEFLDKSCGDRIPVWVTATRNSGTTGTHADNATHTRPNDGLTDTSSCQPGQREPPAARLAQCSVKPDATAVIIGDSILRDMQGNKMATTPGERVQIISVSGLTAVDLTEWLLQQKPAPHAETVTLHVGVNDCKISEVTSKQWEDLVTQCRRVFPRARLQASTIIPAKGRHVLNQTISPSNSSLCHVCRKMGVTLINNTATFTAVSGAPRLALYRDHIHPSYKGMIRLAGNIKRAGRPDEDTAGHHRGDTDDRPAGTTKRATYASAVDRQQPPAPAGTSYSSESRIPHSQAETHHLQQQQHQEHTSPHQSPGARKTELLAHISEAQFQARRRSTGNIRFIGELFKLRMLTENIMHDCVFKLLKARDEESLECLCRLLTTIGKELDNPKAKARMDQYFGQMHRLAEMKELPSRVRFMIQDVLELREKFNWVPRRNENKPKTIDQIHKEAAQEKVQQQLLLSTPMPKPEQTSGRGGGGKGGKGGRGSMGGPDADPGWNTVQTRAMRQIDASRMKLSRQNVDETIQLGPGGGSKFSNWGMGSKGGGSRSQEQEKPAGNRYSLLNSMGDSDGRRSFGRSPARGDSGSRGAGGRMGDSRRDRDSREPGGFGRGRIVGRSSQEGERERAIASARNLLGAGAQGGSSNPPSRDASRDNSRSRDAKAESASAAPTSGPDASQMSHEYIENKIKNIVEEFLHNKDFKEATVCVSEWRNLNHKDLVTTMINTVLERSSQARLHVGELLFHLVSQKLLTVRNLIDGMVDVMEIAEDMEIDVPKIYEYLGELCGPLILDNNVLPLSFLRSAVEPLIRSGNGKAANLLAHALHVACQRKPHSHVRLQFKQAGLQVSDFVSADKVNEFIKQRELEWLVQESEGATPAVPSVTKRPPRMGGGAAGPITSVKECGQ</sequence>
<feature type="region of interest" description="Disordered" evidence="4">
    <location>
        <begin position="1162"/>
        <end position="1326"/>
    </location>
</feature>
<dbReference type="Proteomes" id="UP001519460">
    <property type="component" value="Unassembled WGS sequence"/>
</dbReference>
<dbReference type="GO" id="GO:0003743">
    <property type="term" value="F:translation initiation factor activity"/>
    <property type="evidence" value="ECO:0007669"/>
    <property type="project" value="UniProtKB-KW"/>
</dbReference>
<accession>A0ABD0JM80</accession>
<feature type="compositionally biased region" description="Acidic residues" evidence="4">
    <location>
        <begin position="33"/>
        <end position="42"/>
    </location>
</feature>
<feature type="region of interest" description="Disordered" evidence="4">
    <location>
        <begin position="521"/>
        <end position="547"/>
    </location>
</feature>
<dbReference type="EMBL" id="JACVVK020000385">
    <property type="protein sequence ID" value="KAK7476089.1"/>
    <property type="molecule type" value="Genomic_DNA"/>
</dbReference>
<feature type="region of interest" description="Disordered" evidence="4">
    <location>
        <begin position="886"/>
        <end position="964"/>
    </location>
</feature>
<feature type="domain" description="MI" evidence="5">
    <location>
        <begin position="1330"/>
        <end position="1451"/>
    </location>
</feature>
<feature type="region of interest" description="Disordered" evidence="4">
    <location>
        <begin position="1"/>
        <end position="58"/>
    </location>
</feature>
<feature type="compositionally biased region" description="Basic and acidic residues" evidence="4">
    <location>
        <begin position="1242"/>
        <end position="1252"/>
    </location>
</feature>
<feature type="compositionally biased region" description="Basic and acidic residues" evidence="4">
    <location>
        <begin position="942"/>
        <end position="957"/>
    </location>
</feature>
<dbReference type="CDD" id="cd00229">
    <property type="entry name" value="SGNH_hydrolase"/>
    <property type="match status" value="1"/>
</dbReference>
<feature type="compositionally biased region" description="Basic and acidic residues" evidence="4">
    <location>
        <begin position="1297"/>
        <end position="1310"/>
    </location>
</feature>
<feature type="compositionally biased region" description="Polar residues" evidence="4">
    <location>
        <begin position="1315"/>
        <end position="1326"/>
    </location>
</feature>
<feature type="compositionally biased region" description="Gly residues" evidence="4">
    <location>
        <begin position="158"/>
        <end position="168"/>
    </location>
</feature>
<feature type="compositionally biased region" description="Polar residues" evidence="4">
    <location>
        <begin position="145"/>
        <end position="156"/>
    </location>
</feature>
<dbReference type="PANTHER" id="PTHR23253">
    <property type="entry name" value="EUKARYOTIC TRANSLATION INITIATION FACTOR 4 GAMMA"/>
    <property type="match status" value="1"/>
</dbReference>
<dbReference type="InterPro" id="IPR003890">
    <property type="entry name" value="MIF4G-like_typ-3"/>
</dbReference>
<dbReference type="InterPro" id="IPR036514">
    <property type="entry name" value="SGNH_hydro_sf"/>
</dbReference>
<dbReference type="Pfam" id="PF21140">
    <property type="entry name" value="eIF4G1-like_eIF4E-bd"/>
    <property type="match status" value="1"/>
</dbReference>
<evidence type="ECO:0000313" key="7">
    <source>
        <dbReference type="Proteomes" id="UP001519460"/>
    </source>
</evidence>
<feature type="region of interest" description="Disordered" evidence="4">
    <location>
        <begin position="409"/>
        <end position="466"/>
    </location>
</feature>
<evidence type="ECO:0000256" key="3">
    <source>
        <dbReference type="ARBA" id="ARBA00022917"/>
    </source>
</evidence>
<feature type="region of interest" description="Disordered" evidence="4">
    <location>
        <begin position="1522"/>
        <end position="1551"/>
    </location>
</feature>
<dbReference type="Pfam" id="PF02854">
    <property type="entry name" value="MIF4G"/>
    <property type="match status" value="2"/>
</dbReference>
<feature type="compositionally biased region" description="Polar residues" evidence="4">
    <location>
        <begin position="351"/>
        <end position="362"/>
    </location>
</feature>
<feature type="compositionally biased region" description="Gly residues" evidence="4">
    <location>
        <begin position="1122"/>
        <end position="1138"/>
    </location>
</feature>
<feature type="region of interest" description="Disordered" evidence="4">
    <location>
        <begin position="138"/>
        <end position="170"/>
    </location>
</feature>
<keyword evidence="7" id="KW-1185">Reference proteome</keyword>
<feature type="region of interest" description="Disordered" evidence="4">
    <location>
        <begin position="1111"/>
        <end position="1147"/>
    </location>
</feature>
<feature type="region of interest" description="Disordered" evidence="4">
    <location>
        <begin position="672"/>
        <end position="710"/>
    </location>
</feature>
<dbReference type="Gene3D" id="3.40.50.1110">
    <property type="entry name" value="SGNH hydrolase"/>
    <property type="match status" value="1"/>
</dbReference>
<gene>
    <name evidence="6" type="ORF">BaRGS_00032643</name>
</gene>
<dbReference type="SMART" id="SM00543">
    <property type="entry name" value="MIF4G"/>
    <property type="match status" value="2"/>
</dbReference>
<dbReference type="Gene3D" id="1.25.40.180">
    <property type="match status" value="3"/>
</dbReference>
<feature type="region of interest" description="Disordered" evidence="4">
    <location>
        <begin position="351"/>
        <end position="371"/>
    </location>
</feature>
<feature type="compositionally biased region" description="Basic and acidic residues" evidence="4">
    <location>
        <begin position="887"/>
        <end position="905"/>
    </location>
</feature>
<proteinExistence type="inferred from homology"/>
<feature type="compositionally biased region" description="Polar residues" evidence="4">
    <location>
        <begin position="690"/>
        <end position="701"/>
    </location>
</feature>
<feature type="compositionally biased region" description="Pro residues" evidence="4">
    <location>
        <begin position="422"/>
        <end position="437"/>
    </location>
</feature>
<keyword evidence="2" id="KW-0396">Initiation factor</keyword>
<feature type="compositionally biased region" description="Basic and acidic residues" evidence="4">
    <location>
        <begin position="43"/>
        <end position="55"/>
    </location>
</feature>
<feature type="compositionally biased region" description="Low complexity" evidence="4">
    <location>
        <begin position="14"/>
        <end position="23"/>
    </location>
</feature>
<feature type="compositionally biased region" description="Polar residues" evidence="4">
    <location>
        <begin position="672"/>
        <end position="682"/>
    </location>
</feature>
<dbReference type="SUPFAM" id="SSF52266">
    <property type="entry name" value="SGNH hydrolase"/>
    <property type="match status" value="1"/>
</dbReference>
<organism evidence="6 7">
    <name type="scientific">Batillaria attramentaria</name>
    <dbReference type="NCBI Taxonomy" id="370345"/>
    <lineage>
        <taxon>Eukaryota</taxon>
        <taxon>Metazoa</taxon>
        <taxon>Spiralia</taxon>
        <taxon>Lophotrochozoa</taxon>
        <taxon>Mollusca</taxon>
        <taxon>Gastropoda</taxon>
        <taxon>Caenogastropoda</taxon>
        <taxon>Sorbeoconcha</taxon>
        <taxon>Cerithioidea</taxon>
        <taxon>Batillariidae</taxon>
        <taxon>Batillaria</taxon>
    </lineage>
</organism>